<dbReference type="InterPro" id="IPR010737">
    <property type="entry name" value="4-carb_acid_sugar_kinase_N"/>
</dbReference>
<name>A0ABN1CR57_SACER</name>
<evidence type="ECO:0000256" key="3">
    <source>
        <dbReference type="ARBA" id="ARBA00022741"/>
    </source>
</evidence>
<dbReference type="SUPFAM" id="SSF142764">
    <property type="entry name" value="YgbK-like"/>
    <property type="match status" value="1"/>
</dbReference>
<evidence type="ECO:0000256" key="6">
    <source>
        <dbReference type="ARBA" id="ARBA00023277"/>
    </source>
</evidence>
<dbReference type="InterPro" id="IPR031475">
    <property type="entry name" value="NBD_C"/>
</dbReference>
<keyword evidence="2" id="KW-0808">Transferase</keyword>
<feature type="domain" description="Four-carbon acid sugar kinase nucleotide binding" evidence="9">
    <location>
        <begin position="242"/>
        <end position="388"/>
    </location>
</feature>
<dbReference type="Gene3D" id="3.40.50.10840">
    <property type="entry name" value="Putative sugar-binding, N-terminal domain"/>
    <property type="match status" value="1"/>
</dbReference>
<keyword evidence="11" id="KW-1185">Reference proteome</keyword>
<comment type="caution">
    <text evidence="10">The sequence shown here is derived from an EMBL/GenBank/DDBJ whole genome shotgun (WGS) entry which is preliminary data.</text>
</comment>
<comment type="similarity">
    <text evidence="1">Belongs to the four-carbon acid sugar kinase family.</text>
</comment>
<organism evidence="10 11">
    <name type="scientific">Saccharopolyspora erythraea</name>
    <name type="common">Streptomyces erythraeus</name>
    <dbReference type="NCBI Taxonomy" id="1836"/>
    <lineage>
        <taxon>Bacteria</taxon>
        <taxon>Bacillati</taxon>
        <taxon>Actinomycetota</taxon>
        <taxon>Actinomycetes</taxon>
        <taxon>Pseudonocardiales</taxon>
        <taxon>Pseudonocardiaceae</taxon>
        <taxon>Saccharopolyspora</taxon>
    </lineage>
</organism>
<evidence type="ECO:0000313" key="10">
    <source>
        <dbReference type="EMBL" id="GAA0524164.1"/>
    </source>
</evidence>
<evidence type="ECO:0000256" key="2">
    <source>
        <dbReference type="ARBA" id="ARBA00022679"/>
    </source>
</evidence>
<dbReference type="RefSeq" id="WP_009943585.1">
    <property type="nucleotide sequence ID" value="NZ_BAAAGS010000013.1"/>
</dbReference>
<dbReference type="InterPro" id="IPR042213">
    <property type="entry name" value="NBD_C_sf"/>
</dbReference>
<evidence type="ECO:0000259" key="8">
    <source>
        <dbReference type="Pfam" id="PF07005"/>
    </source>
</evidence>
<evidence type="ECO:0000256" key="7">
    <source>
        <dbReference type="SAM" id="MobiDB-lite"/>
    </source>
</evidence>
<dbReference type="InterPro" id="IPR037051">
    <property type="entry name" value="4-carb_acid_sugar_kinase_N_sf"/>
</dbReference>
<feature type="region of interest" description="Disordered" evidence="7">
    <location>
        <begin position="399"/>
        <end position="431"/>
    </location>
</feature>
<dbReference type="Gene3D" id="3.40.980.20">
    <property type="entry name" value="Four-carbon acid sugar kinase, nucleotide binding domain"/>
    <property type="match status" value="1"/>
</dbReference>
<reference evidence="10 11" key="1">
    <citation type="journal article" date="2019" name="Int. J. Syst. Evol. Microbiol.">
        <title>The Global Catalogue of Microorganisms (GCM) 10K type strain sequencing project: providing services to taxonomists for standard genome sequencing and annotation.</title>
        <authorList>
            <consortium name="The Broad Institute Genomics Platform"/>
            <consortium name="The Broad Institute Genome Sequencing Center for Infectious Disease"/>
            <person name="Wu L."/>
            <person name="Ma J."/>
        </authorList>
    </citation>
    <scope>NUCLEOTIDE SEQUENCE [LARGE SCALE GENOMIC DNA]</scope>
    <source>
        <strain evidence="10 11">JCM 10303</strain>
    </source>
</reference>
<dbReference type="Proteomes" id="UP001500729">
    <property type="component" value="Unassembled WGS sequence"/>
</dbReference>
<dbReference type="Pfam" id="PF07005">
    <property type="entry name" value="SBD_N"/>
    <property type="match status" value="1"/>
</dbReference>
<keyword evidence="3" id="KW-0547">Nucleotide-binding</keyword>
<evidence type="ECO:0000256" key="4">
    <source>
        <dbReference type="ARBA" id="ARBA00022777"/>
    </source>
</evidence>
<dbReference type="EMBL" id="BAAAGS010000013">
    <property type="protein sequence ID" value="GAA0524164.1"/>
    <property type="molecule type" value="Genomic_DNA"/>
</dbReference>
<keyword evidence="4 10" id="KW-0418">Kinase</keyword>
<dbReference type="GO" id="GO:0016301">
    <property type="term" value="F:kinase activity"/>
    <property type="evidence" value="ECO:0007669"/>
    <property type="project" value="UniProtKB-KW"/>
</dbReference>
<keyword evidence="6" id="KW-0119">Carbohydrate metabolism</keyword>
<evidence type="ECO:0000256" key="1">
    <source>
        <dbReference type="ARBA" id="ARBA00005715"/>
    </source>
</evidence>
<feature type="domain" description="Four-carbon acid sugar kinase N-terminal" evidence="8">
    <location>
        <begin position="7"/>
        <end position="218"/>
    </location>
</feature>
<dbReference type="Pfam" id="PF17042">
    <property type="entry name" value="NBD_C"/>
    <property type="match status" value="1"/>
</dbReference>
<evidence type="ECO:0000313" key="11">
    <source>
        <dbReference type="Proteomes" id="UP001500729"/>
    </source>
</evidence>
<accession>A0ABN1CR57</accession>
<keyword evidence="5" id="KW-0067">ATP-binding</keyword>
<gene>
    <name evidence="10" type="ORF">GCM10009533_24290</name>
</gene>
<evidence type="ECO:0000256" key="5">
    <source>
        <dbReference type="ARBA" id="ARBA00022840"/>
    </source>
</evidence>
<evidence type="ECO:0000259" key="9">
    <source>
        <dbReference type="Pfam" id="PF17042"/>
    </source>
</evidence>
<proteinExistence type="inferred from homology"/>
<sequence>MRDLAVLALADDLSGAAETAAALMSSALRADLALDPGAMVSAYNAQNGAEARALVVDLDTRQSDAERAGAALAHVLAQRGPTGPRVLVKIDSLLRGNVAATLSAVGPAVLAPALPVGGRTVVAGAVRVNGAPLRETTAWGTEPGSAPDSIAQVLAPAPCRSVSLSEIRRDPRSAIAESLAAGRIPVCDSETDSDLDAVVAATPPEVALVGSGGLAAALGRSFRQRKAAPRPEFAPREDRALLVVVGTAEPGASVQVHRLVEAGARSLDLHVDQLAHGDPLPGEIERIADAVRQQPTALRLHAPRGVDPAQSRALVRRLAGTVRRVVTAVEDVDLVLTGGETARKVLDALGVRALRPVAQVHHGAVLSRTADGRSVVTRPGSFGDPDSLVRILRHLRPDFPSLPTTSPPVADQPTTSLPTTAPGLVPGSTEG</sequence>
<protein>
    <submittedName>
        <fullName evidence="10">D-threonate kinase</fullName>
    </submittedName>
</protein>